<feature type="transmembrane region" description="Helical" evidence="10">
    <location>
        <begin position="28"/>
        <end position="47"/>
    </location>
</feature>
<dbReference type="FunFam" id="3.40.50.300:FF:000298">
    <property type="entry name" value="ATP-binding cassette sub-family A member 12"/>
    <property type="match status" value="1"/>
</dbReference>
<dbReference type="InterPro" id="IPR026082">
    <property type="entry name" value="ABCA"/>
</dbReference>
<dbReference type="InterPro" id="IPR027417">
    <property type="entry name" value="P-loop_NTPase"/>
</dbReference>
<reference evidence="12" key="1">
    <citation type="journal article" date="2014" name="Nat. Genet.">
        <title>Genome and transcriptome of the porcine whipworm Trichuris suis.</title>
        <authorList>
            <person name="Jex A.R."/>
            <person name="Nejsum P."/>
            <person name="Schwarz E.M."/>
            <person name="Hu L."/>
            <person name="Young N.D."/>
            <person name="Hall R.S."/>
            <person name="Korhonen P.K."/>
            <person name="Liao S."/>
            <person name="Thamsborg S."/>
            <person name="Xia J."/>
            <person name="Xu P."/>
            <person name="Wang S."/>
            <person name="Scheerlinck J.P."/>
            <person name="Hofmann A."/>
            <person name="Sternberg P.W."/>
            <person name="Wang J."/>
            <person name="Gasser R.B."/>
        </authorList>
    </citation>
    <scope>NUCLEOTIDE SEQUENCE [LARGE SCALE GENOMIC DNA]</scope>
    <source>
        <strain evidence="12">DCEP-RM93F</strain>
    </source>
</reference>
<dbReference type="PROSITE" id="PS50893">
    <property type="entry name" value="ABC_TRANSPORTER_2"/>
    <property type="match status" value="2"/>
</dbReference>
<keyword evidence="7" id="KW-0067">ATP-binding</keyword>
<keyword evidence="8 10" id="KW-1133">Transmembrane helix</keyword>
<evidence type="ECO:0000256" key="5">
    <source>
        <dbReference type="ARBA" id="ARBA00022737"/>
    </source>
</evidence>
<keyword evidence="6" id="KW-0547">Nucleotide-binding</keyword>
<feature type="transmembrane region" description="Helical" evidence="10">
    <location>
        <begin position="1781"/>
        <end position="1803"/>
    </location>
</feature>
<keyword evidence="3" id="KW-0813">Transport</keyword>
<feature type="transmembrane region" description="Helical" evidence="10">
    <location>
        <begin position="1754"/>
        <end position="1775"/>
    </location>
</feature>
<keyword evidence="4 10" id="KW-0812">Transmembrane</keyword>
<gene>
    <name evidence="12" type="ORF">M514_24960</name>
</gene>
<feature type="transmembrane region" description="Helical" evidence="10">
    <location>
        <begin position="1729"/>
        <end position="1747"/>
    </location>
</feature>
<dbReference type="Proteomes" id="UP000030758">
    <property type="component" value="Unassembled WGS sequence"/>
</dbReference>
<evidence type="ECO:0000256" key="3">
    <source>
        <dbReference type="ARBA" id="ARBA00022448"/>
    </source>
</evidence>
<keyword evidence="9 10" id="KW-0472">Membrane</keyword>
<dbReference type="PANTHER" id="PTHR19229">
    <property type="entry name" value="ATP-BINDING CASSETTE TRANSPORTER SUBFAMILY A ABCA"/>
    <property type="match status" value="1"/>
</dbReference>
<evidence type="ECO:0000256" key="8">
    <source>
        <dbReference type="ARBA" id="ARBA00022989"/>
    </source>
</evidence>
<evidence type="ECO:0000256" key="7">
    <source>
        <dbReference type="ARBA" id="ARBA00022840"/>
    </source>
</evidence>
<feature type="transmembrane region" description="Helical" evidence="10">
    <location>
        <begin position="739"/>
        <end position="759"/>
    </location>
</feature>
<dbReference type="SUPFAM" id="SSF52540">
    <property type="entry name" value="P-loop containing nucleoside triphosphate hydrolases"/>
    <property type="match status" value="2"/>
</dbReference>
<dbReference type="Pfam" id="PF12698">
    <property type="entry name" value="ABC2_membrane_3"/>
    <property type="match status" value="2"/>
</dbReference>
<proteinExistence type="inferred from homology"/>
<feature type="transmembrane region" description="Helical" evidence="10">
    <location>
        <begin position="766"/>
        <end position="784"/>
    </location>
</feature>
<dbReference type="InterPro" id="IPR017871">
    <property type="entry name" value="ABC_transporter-like_CS"/>
</dbReference>
<evidence type="ECO:0000313" key="12">
    <source>
        <dbReference type="EMBL" id="KFD62839.1"/>
    </source>
</evidence>
<dbReference type="SMART" id="SM00382">
    <property type="entry name" value="AAA"/>
    <property type="match status" value="2"/>
</dbReference>
<dbReference type="PANTHER" id="PTHR19229:SF36">
    <property type="entry name" value="ATP-BINDING CASSETTE SUB-FAMILY A MEMBER 2"/>
    <property type="match status" value="1"/>
</dbReference>
<evidence type="ECO:0000256" key="6">
    <source>
        <dbReference type="ARBA" id="ARBA00022741"/>
    </source>
</evidence>
<dbReference type="GO" id="GO:0016887">
    <property type="term" value="F:ATP hydrolysis activity"/>
    <property type="evidence" value="ECO:0007669"/>
    <property type="project" value="InterPro"/>
</dbReference>
<comment type="subcellular location">
    <subcellularLocation>
        <location evidence="1">Membrane</location>
        <topology evidence="1">Multi-pass membrane protein</topology>
    </subcellularLocation>
</comment>
<dbReference type="EMBL" id="KL367586">
    <property type="protein sequence ID" value="KFD62839.1"/>
    <property type="molecule type" value="Genomic_DNA"/>
</dbReference>
<feature type="transmembrane region" description="Helical" evidence="10">
    <location>
        <begin position="1697"/>
        <end position="1723"/>
    </location>
</feature>
<evidence type="ECO:0000256" key="2">
    <source>
        <dbReference type="ARBA" id="ARBA00008869"/>
    </source>
</evidence>
<organism evidence="12">
    <name type="scientific">Trichuris suis</name>
    <name type="common">pig whipworm</name>
    <dbReference type="NCBI Taxonomy" id="68888"/>
    <lineage>
        <taxon>Eukaryota</taxon>
        <taxon>Metazoa</taxon>
        <taxon>Ecdysozoa</taxon>
        <taxon>Nematoda</taxon>
        <taxon>Enoplea</taxon>
        <taxon>Dorylaimia</taxon>
        <taxon>Trichinellida</taxon>
        <taxon>Trichuridae</taxon>
        <taxon>Trichuris</taxon>
    </lineage>
</organism>
<feature type="transmembrane region" description="Helical" evidence="10">
    <location>
        <begin position="842"/>
        <end position="864"/>
    </location>
</feature>
<feature type="transmembrane region" description="Helical" evidence="10">
    <location>
        <begin position="654"/>
        <end position="678"/>
    </location>
</feature>
<dbReference type="GO" id="GO:0140359">
    <property type="term" value="F:ABC-type transporter activity"/>
    <property type="evidence" value="ECO:0007669"/>
    <property type="project" value="InterPro"/>
</dbReference>
<feature type="transmembrane region" description="Helical" evidence="10">
    <location>
        <begin position="699"/>
        <end position="727"/>
    </location>
</feature>
<dbReference type="Gene3D" id="3.40.50.300">
    <property type="entry name" value="P-loop containing nucleotide triphosphate hydrolases"/>
    <property type="match status" value="2"/>
</dbReference>
<dbReference type="PROSITE" id="PS00211">
    <property type="entry name" value="ABC_TRANSPORTER_1"/>
    <property type="match status" value="1"/>
</dbReference>
<protein>
    <recommendedName>
        <fullName evidence="11">ABC transporter domain-containing protein</fullName>
    </recommendedName>
</protein>
<dbReference type="InterPro" id="IPR003439">
    <property type="entry name" value="ABC_transporter-like_ATP-bd"/>
</dbReference>
<sequence length="2299" mass="262160">MSAYKNSFLSQFYTLLWKNFKVKSRAKMLFIAELIWPLLFFLILFWLRRTDVAIARARCTYAPKGMPSSGLFTMLQTYFCTLPNGCLNQSVPDWDLGSASKKLPLNDFIAAFRQGAQDSAVVEDAKTVLQYMGIINEIVMNMRPTDAQYTPVGITQFFDLARVTQDVQVARESVRGCTLTRLFFIDALRKKIEGSSFREAFCANITVYVNTSSVPAREMPGLQDLLCKYFPVDNIYARENYFQLLPVFENLTGFTLSPEELYEFAVAIGTLKDPIERFRKADTLSPLFYQLKNYTSTTSSNSNSVIEKLGILSNLFCGGPLSRLDEIFRAQKKLEQLREQMVHTDPRHIDQKRQSLYLKHFKESDKRNATDEEGATVCNRFFLGSVETACWKWLQTYQLPKELAVQLYTLLRGVILVSPSSPVVKTIVEELNGKLHEIEVFRTLFVSWYQNMANYPIAFEESKLYNVSKILAHMYVRMDNTAGISSVLPNGHLYRKLADSLITENWKNISYDELKLSLSQSFNLVYCFRPSRFHVIKDEESLEETGSCLSAYFQFFSGVVFHQLNSSSTSLPKALEYKIRMADYLVDKTGQIIDSVWSPQPRDRPFVDLKYIYFGFSFLQDLVDGIITSLQANTTLKVGIFAQQFPSNCYRIDLFIRSIGSSIPTFVVLSWMFSVAMIMKNVVTEKQLRLKEFMKMMGLGSFVHWLAWYIQSMIMLCCSVVFIAIIAKEGKILEYSNSFCFSILLIVYGSAIIPQTFLLSVFFKQANLAAGMGAVLYFLLFLPYEAIIPYTNDMTFTQQFFACLHPQIAFGWGCSVIASLEEAKTGLQWSNMDFPLVQNSRVTFRVLIMMLLIDAIMYSILIWYTENVFPGDYGVPKKFYFPFQKSYWFGERTSPKNYEHLAKVSKKGEHHEEVNLPVGISVVGVTKIYSSAKKHDKPSLDNLNVDFYDGQITAVLGPNGAGKTTMMSIICGLIPPTEGTVFIYGMDIAGNMAAVRQSLGFCPQHNILFDNLTVEEHLQFYSSIKGIDPQIKDREIGALLRDTKLMNKKNELAANLSGGMKRKLSIAIAFIGCAKIVILDEPTAGVDPYSRRAIWDLLLKCKQDRTIILSTHFFDEAEILGDRIAIIATGQLKCYGSAIFLKHYYRCGYNLTFTRSVEVSAQKQLAVDSNRKLVNLVINYVPNVKVVRESLQEIQFMLPGKVLEELRPLVFEIDKRLSEFQCIAYGLSESSLEEIFRRELTDRASNADTGEGGTKGKDIVLTFFKWLFTSVQGLVKKELPPSAPDKQENENLLQSNWRNPFNFSGNQAANPLLCEDDVETGFHGTVLSQTKAYMKKRFLNMIRDWRAAVCIFAIPIALISNSLGAQSLRFSPSRYYKEHGPLLIDPILYGSSSISFFSFTKPPNDKSEHNFMRPYVNAMIRYGLGNRCHQQHRTWFPSSTCGAKKSWWYHYPTASQQENDSAVCHCNEDMHFVCEKPYPNKPYRYTSRSDDVIADLTDMNITEWIMMTEMYYRKKRFGGYSIANPPEVYVNVKIEDLERNVEILYRELMNFFERTNVKLDTLQRHGTKWPPLNSTILAKLLNEISPKHNVKVWYNNQGWASLPSYMSALSNARLRAHIPHDMSPEEYSIVTINHPMKNIADESMLHTKDSIAAEMSLALAFLMAFCSVTASFSIFAVEDKASDAKHLHFVSGLRRWLYWIANFVFDLLVYMFTMVLAVAMLLIYSEKPYVGTACAALVLITIIMSFGQLFHASFLRVLTCSVSMIPFSYLSSLYFQSPSLGFMVLSISNFFIGTIGSSLTLAFEILGQDDEKLQWLAVDLKSVFIYFPPFVLARAWTDMKVVFNIYSAEGKELSKRIITITFQTFEISAYLDKDYYYDLLRWDLLGKPVVILTIEAVIFFLLLLMFEYRYKWFELRKRLASSTEEQSDKNDCDENVAAERQRVLSNVNKNSALKVINLRKVYLKGVTLRKVAAVDDVCFEVLPGECFGLLGHNGAGKTTTFKMITRRISKSAGSVVFNCPSESKAAHLSPIGYCPQFDALDSRLTARETLSLYAGIRCIKEKHRKRIVEAYLQRFDFKAYADKQVKTYSGGFKRRLSTAIALLGKSPLILLDEPTAGMDPESRRFLWDVILERIFAGHMEECEILCTRVGILAHGRFTCLDTIQGLKNKQNARFCVLELEYWLMEDSHVWTLYKDSRISKFGHGYQVAVKLIGGNEHQLPSLVKFIEEQLPNCSLVEQHLNLAKFQLSPGTGVVLKAIDCVIQVKRRFKVEACSLNQTSLDDVFVSLAQTQARFDTVEK</sequence>
<feature type="transmembrane region" description="Helical" evidence="10">
    <location>
        <begin position="1889"/>
        <end position="1908"/>
    </location>
</feature>
<dbReference type="Pfam" id="PF00005">
    <property type="entry name" value="ABC_tran"/>
    <property type="match status" value="2"/>
</dbReference>
<dbReference type="CDD" id="cd03263">
    <property type="entry name" value="ABC_subfamily_A"/>
    <property type="match status" value="2"/>
</dbReference>
<feature type="domain" description="ABC transporter" evidence="11">
    <location>
        <begin position="920"/>
        <end position="1154"/>
    </location>
</feature>
<dbReference type="GO" id="GO:0016020">
    <property type="term" value="C:membrane"/>
    <property type="evidence" value="ECO:0007669"/>
    <property type="project" value="UniProtKB-SubCell"/>
</dbReference>
<evidence type="ECO:0000256" key="10">
    <source>
        <dbReference type="SAM" id="Phobius"/>
    </source>
</evidence>
<feature type="domain" description="ABC transporter" evidence="11">
    <location>
        <begin position="1953"/>
        <end position="2179"/>
    </location>
</feature>
<dbReference type="InterPro" id="IPR013525">
    <property type="entry name" value="ABC2_TM"/>
</dbReference>
<accession>A0A085N043</accession>
<name>A0A085N043_9BILA</name>
<keyword evidence="5" id="KW-0677">Repeat</keyword>
<feature type="transmembrane region" description="Helical" evidence="10">
    <location>
        <begin position="1655"/>
        <end position="1677"/>
    </location>
</feature>
<comment type="similarity">
    <text evidence="2">Belongs to the ABC transporter superfamily. ABCA family.</text>
</comment>
<dbReference type="InterPro" id="IPR003593">
    <property type="entry name" value="AAA+_ATPase"/>
</dbReference>
<evidence type="ECO:0000256" key="9">
    <source>
        <dbReference type="ARBA" id="ARBA00023136"/>
    </source>
</evidence>
<evidence type="ECO:0000256" key="4">
    <source>
        <dbReference type="ARBA" id="ARBA00022692"/>
    </source>
</evidence>
<evidence type="ECO:0000259" key="11">
    <source>
        <dbReference type="PROSITE" id="PS50893"/>
    </source>
</evidence>
<evidence type="ECO:0000256" key="1">
    <source>
        <dbReference type="ARBA" id="ARBA00004141"/>
    </source>
</evidence>
<dbReference type="GO" id="GO:0005524">
    <property type="term" value="F:ATP binding"/>
    <property type="evidence" value="ECO:0007669"/>
    <property type="project" value="UniProtKB-KW"/>
</dbReference>
<dbReference type="GO" id="GO:0005319">
    <property type="term" value="F:lipid transporter activity"/>
    <property type="evidence" value="ECO:0007669"/>
    <property type="project" value="TreeGrafter"/>
</dbReference>